<name>A0ABR2QGU0_9ROSI</name>
<sequence>MITHYSIAKVSNDPIQPEEVLVENDEPTEVATTIPHARASADKAPTDVRGITNVAVSPSNTAKTSEMSRCKEISPPPPFP</sequence>
<organism evidence="2 3">
    <name type="scientific">Hibiscus sabdariffa</name>
    <name type="common">roselle</name>
    <dbReference type="NCBI Taxonomy" id="183260"/>
    <lineage>
        <taxon>Eukaryota</taxon>
        <taxon>Viridiplantae</taxon>
        <taxon>Streptophyta</taxon>
        <taxon>Embryophyta</taxon>
        <taxon>Tracheophyta</taxon>
        <taxon>Spermatophyta</taxon>
        <taxon>Magnoliopsida</taxon>
        <taxon>eudicotyledons</taxon>
        <taxon>Gunneridae</taxon>
        <taxon>Pentapetalae</taxon>
        <taxon>rosids</taxon>
        <taxon>malvids</taxon>
        <taxon>Malvales</taxon>
        <taxon>Malvaceae</taxon>
        <taxon>Malvoideae</taxon>
        <taxon>Hibiscus</taxon>
    </lineage>
</organism>
<protein>
    <submittedName>
        <fullName evidence="2">Uncharacterized protein</fullName>
    </submittedName>
</protein>
<comment type="caution">
    <text evidence="2">The sequence shown here is derived from an EMBL/GenBank/DDBJ whole genome shotgun (WGS) entry which is preliminary data.</text>
</comment>
<reference evidence="2 3" key="1">
    <citation type="journal article" date="2024" name="G3 (Bethesda)">
        <title>Genome assembly of Hibiscus sabdariffa L. provides insights into metabolisms of medicinal natural products.</title>
        <authorList>
            <person name="Kim T."/>
        </authorList>
    </citation>
    <scope>NUCLEOTIDE SEQUENCE [LARGE SCALE GENOMIC DNA]</scope>
    <source>
        <strain evidence="2">TK-2024</strain>
        <tissue evidence="2">Old leaves</tissue>
    </source>
</reference>
<evidence type="ECO:0000313" key="3">
    <source>
        <dbReference type="Proteomes" id="UP001396334"/>
    </source>
</evidence>
<dbReference type="Proteomes" id="UP001396334">
    <property type="component" value="Unassembled WGS sequence"/>
</dbReference>
<proteinExistence type="predicted"/>
<feature type="region of interest" description="Disordered" evidence="1">
    <location>
        <begin position="59"/>
        <end position="80"/>
    </location>
</feature>
<evidence type="ECO:0000256" key="1">
    <source>
        <dbReference type="SAM" id="MobiDB-lite"/>
    </source>
</evidence>
<evidence type="ECO:0000313" key="2">
    <source>
        <dbReference type="EMBL" id="KAK8999709.1"/>
    </source>
</evidence>
<gene>
    <name evidence="2" type="ORF">V6N11_065206</name>
</gene>
<dbReference type="EMBL" id="JBBPBN010000039">
    <property type="protein sequence ID" value="KAK8999709.1"/>
    <property type="molecule type" value="Genomic_DNA"/>
</dbReference>
<accession>A0ABR2QGU0</accession>
<keyword evidence="3" id="KW-1185">Reference proteome</keyword>